<evidence type="ECO:0000256" key="4">
    <source>
        <dbReference type="ARBA" id="ARBA00022840"/>
    </source>
</evidence>
<dbReference type="InterPro" id="IPR016188">
    <property type="entry name" value="PurM-like_N"/>
</dbReference>
<organism evidence="9 10">
    <name type="scientific">Psychromarinibacter halotolerans</name>
    <dbReference type="NCBI Taxonomy" id="1775175"/>
    <lineage>
        <taxon>Bacteria</taxon>
        <taxon>Pseudomonadati</taxon>
        <taxon>Pseudomonadota</taxon>
        <taxon>Alphaproteobacteria</taxon>
        <taxon>Rhodobacterales</taxon>
        <taxon>Paracoccaceae</taxon>
        <taxon>Psychromarinibacter</taxon>
    </lineage>
</organism>
<dbReference type="Gene3D" id="3.50.50.100">
    <property type="match status" value="1"/>
</dbReference>
<dbReference type="Gene3D" id="3.90.650.10">
    <property type="entry name" value="PurM-like C-terminal domain"/>
    <property type="match status" value="1"/>
</dbReference>
<dbReference type="InterPro" id="IPR023753">
    <property type="entry name" value="FAD/NAD-binding_dom"/>
</dbReference>
<dbReference type="PANTHER" id="PTHR10256">
    <property type="entry name" value="SELENIDE, WATER DIKINASE"/>
    <property type="match status" value="1"/>
</dbReference>
<protein>
    <submittedName>
        <fullName evidence="9">Selenide, water dikinase SelD</fullName>
        <ecNumber evidence="9">2.7.9.3</ecNumber>
    </submittedName>
</protein>
<dbReference type="Proteomes" id="UP001595632">
    <property type="component" value="Unassembled WGS sequence"/>
</dbReference>
<dbReference type="Pfam" id="PF07992">
    <property type="entry name" value="Pyr_redox_2"/>
    <property type="match status" value="1"/>
</dbReference>
<gene>
    <name evidence="9" type="primary">selD</name>
    <name evidence="9" type="ORF">ACFOGP_10990</name>
</gene>
<evidence type="ECO:0000259" key="8">
    <source>
        <dbReference type="Pfam" id="PF07992"/>
    </source>
</evidence>
<dbReference type="PANTHER" id="PTHR10256:SF0">
    <property type="entry name" value="INACTIVE SELENIDE, WATER DIKINASE-LIKE PROTEIN-RELATED"/>
    <property type="match status" value="1"/>
</dbReference>
<dbReference type="NCBIfam" id="TIGR00476">
    <property type="entry name" value="selD"/>
    <property type="match status" value="1"/>
</dbReference>
<keyword evidence="2" id="KW-0547">Nucleotide-binding</keyword>
<dbReference type="RefSeq" id="WP_275633213.1">
    <property type="nucleotide sequence ID" value="NZ_JARGYD010000004.1"/>
</dbReference>
<evidence type="ECO:0000259" key="7">
    <source>
        <dbReference type="Pfam" id="PF02769"/>
    </source>
</evidence>
<keyword evidence="3" id="KW-0418">Kinase</keyword>
<evidence type="ECO:0000256" key="3">
    <source>
        <dbReference type="ARBA" id="ARBA00022777"/>
    </source>
</evidence>
<dbReference type="Pfam" id="PF00586">
    <property type="entry name" value="AIRS"/>
    <property type="match status" value="1"/>
</dbReference>
<dbReference type="EC" id="2.7.9.3" evidence="9"/>
<dbReference type="Pfam" id="PF02769">
    <property type="entry name" value="AIRS_C"/>
    <property type="match status" value="1"/>
</dbReference>
<dbReference type="InterPro" id="IPR036921">
    <property type="entry name" value="PurM-like_N_sf"/>
</dbReference>
<feature type="domain" description="FAD/NAD(P)-binding" evidence="8">
    <location>
        <begin position="12"/>
        <end position="300"/>
    </location>
</feature>
<dbReference type="InterPro" id="IPR004536">
    <property type="entry name" value="SPS/SelD"/>
</dbReference>
<dbReference type="NCBIfam" id="TIGR03169">
    <property type="entry name" value="Nterm_to_SelD"/>
    <property type="match status" value="1"/>
</dbReference>
<dbReference type="EMBL" id="JBHRTB010000010">
    <property type="protein sequence ID" value="MFC3143239.1"/>
    <property type="molecule type" value="Genomic_DNA"/>
</dbReference>
<keyword evidence="5" id="KW-0711">Selenium</keyword>
<evidence type="ECO:0000313" key="10">
    <source>
        <dbReference type="Proteomes" id="UP001595632"/>
    </source>
</evidence>
<comment type="caution">
    <text evidence="9">The sequence shown here is derived from an EMBL/GenBank/DDBJ whole genome shotgun (WGS) entry which is preliminary data.</text>
</comment>
<dbReference type="SUPFAM" id="SSF51905">
    <property type="entry name" value="FAD/NAD(P)-binding domain"/>
    <property type="match status" value="2"/>
</dbReference>
<evidence type="ECO:0000256" key="1">
    <source>
        <dbReference type="ARBA" id="ARBA00022679"/>
    </source>
</evidence>
<dbReference type="InterPro" id="IPR017584">
    <property type="entry name" value="Pyridine_nucleo_diS_OxRdtase_N"/>
</dbReference>
<keyword evidence="1 9" id="KW-0808">Transferase</keyword>
<keyword evidence="10" id="KW-1185">Reference proteome</keyword>
<dbReference type="SUPFAM" id="SSF56042">
    <property type="entry name" value="PurM C-terminal domain-like"/>
    <property type="match status" value="1"/>
</dbReference>
<dbReference type="InterPro" id="IPR036676">
    <property type="entry name" value="PurM-like_C_sf"/>
</dbReference>
<keyword evidence="4" id="KW-0067">ATP-binding</keyword>
<evidence type="ECO:0000256" key="5">
    <source>
        <dbReference type="ARBA" id="ARBA00023266"/>
    </source>
</evidence>
<dbReference type="Gene3D" id="3.30.1330.10">
    <property type="entry name" value="PurM-like, N-terminal domain"/>
    <property type="match status" value="1"/>
</dbReference>
<dbReference type="InterPro" id="IPR010918">
    <property type="entry name" value="PurM-like_C_dom"/>
</dbReference>
<evidence type="ECO:0000259" key="6">
    <source>
        <dbReference type="Pfam" id="PF00586"/>
    </source>
</evidence>
<dbReference type="SUPFAM" id="SSF55326">
    <property type="entry name" value="PurM N-terminal domain-like"/>
    <property type="match status" value="1"/>
</dbReference>
<sequence>MQPAPLPLTQELVLIGGGHAHALVLRMWGMNPLPGVRVTVIDPNPSAPYTGMLPGHIAGHYALDALEIDLVKLARFAGARLILGRASALDRDARLVHVPGRPPVPYDALGIDIGISSAPLTLDGFAEHGVPAKPLGPYADRWRAFLADGGGPVTVIGGGVGGVELAMAMAHALTQAGHPPRVTLLERDHILPGIGDRARATLRARLSKLGVDCREGASVGNVTADTVTLSDGSALPSALTVGAAGARPQAWLADTGLDLTDGYVTVGPDLQSVNTPAVFATGDCAHLSHAPRPKAGVFAVREAPILYRNLRAVLAGHPPPKTYRPQRDYMKLISLGDRAALLDKHGLSLSGRWLWRWKDRIDRRFMRKFHDLPAMPPPPLPAEHAAGMAEALGDKPACGGCGAKVSGTTLARVLAQLPTTGRLDVETQPGDDAAVLAIGGTRQVITTDHLRAFTEDPYLQTRIAAVHALGDAWAMGAKPQAALAQIILPRMAPALQDHWLAEIMAAAGSVFAEAGAEIVGGHTSLGTELTVGFTVTGLSDRAPITLAGARAGDALVLTKPIGSGTVLAGEMQMKAQGRWVMATLDQMARPQADAAAALAGAHAMTDVTGFGLAGHLLAICDASNLAAELDLDAIPLLPGAVELAEAGIHSTLYPGNRALADRISVPWGAKGELLFDPQTAGGLLAAIPADTTGEVLQRLRDAGHSAARIGRMVPGAPFVTVT</sequence>
<dbReference type="GO" id="GO:0004756">
    <property type="term" value="F:selenide, water dikinase activity"/>
    <property type="evidence" value="ECO:0007669"/>
    <property type="project" value="UniProtKB-EC"/>
</dbReference>
<proteinExistence type="predicted"/>
<feature type="domain" description="PurM-like N-terminal" evidence="6">
    <location>
        <begin position="430"/>
        <end position="538"/>
    </location>
</feature>
<reference evidence="10" key="1">
    <citation type="journal article" date="2019" name="Int. J. Syst. Evol. Microbiol.">
        <title>The Global Catalogue of Microorganisms (GCM) 10K type strain sequencing project: providing services to taxonomists for standard genome sequencing and annotation.</title>
        <authorList>
            <consortium name="The Broad Institute Genomics Platform"/>
            <consortium name="The Broad Institute Genome Sequencing Center for Infectious Disease"/>
            <person name="Wu L."/>
            <person name="Ma J."/>
        </authorList>
    </citation>
    <scope>NUCLEOTIDE SEQUENCE [LARGE SCALE GENOMIC DNA]</scope>
    <source>
        <strain evidence="10">KCTC 52366</strain>
    </source>
</reference>
<dbReference type="CDD" id="cd02195">
    <property type="entry name" value="SelD"/>
    <property type="match status" value="1"/>
</dbReference>
<evidence type="ECO:0000256" key="2">
    <source>
        <dbReference type="ARBA" id="ARBA00022741"/>
    </source>
</evidence>
<dbReference type="InterPro" id="IPR036188">
    <property type="entry name" value="FAD/NAD-bd_sf"/>
</dbReference>
<name>A0ABV7GNR1_9RHOB</name>
<accession>A0ABV7GNR1</accession>
<feature type="domain" description="PurM-like C-terminal" evidence="7">
    <location>
        <begin position="550"/>
        <end position="716"/>
    </location>
</feature>
<evidence type="ECO:0000313" key="9">
    <source>
        <dbReference type="EMBL" id="MFC3143239.1"/>
    </source>
</evidence>